<name>A0A9W9VMI1_9EURO</name>
<dbReference type="EMBL" id="JAPZBU010000009">
    <property type="protein sequence ID" value="KAJ5385861.1"/>
    <property type="molecule type" value="Genomic_DNA"/>
</dbReference>
<feature type="compositionally biased region" description="Low complexity" evidence="1">
    <location>
        <begin position="15"/>
        <end position="26"/>
    </location>
</feature>
<organism evidence="2 3">
    <name type="scientific">Penicillium cosmopolitanum</name>
    <dbReference type="NCBI Taxonomy" id="1131564"/>
    <lineage>
        <taxon>Eukaryota</taxon>
        <taxon>Fungi</taxon>
        <taxon>Dikarya</taxon>
        <taxon>Ascomycota</taxon>
        <taxon>Pezizomycotina</taxon>
        <taxon>Eurotiomycetes</taxon>
        <taxon>Eurotiomycetidae</taxon>
        <taxon>Eurotiales</taxon>
        <taxon>Aspergillaceae</taxon>
        <taxon>Penicillium</taxon>
    </lineage>
</organism>
<gene>
    <name evidence="2" type="ORF">N7509_008402</name>
</gene>
<dbReference type="Proteomes" id="UP001147747">
    <property type="component" value="Unassembled WGS sequence"/>
</dbReference>
<feature type="region of interest" description="Disordered" evidence="1">
    <location>
        <begin position="1"/>
        <end position="38"/>
    </location>
</feature>
<keyword evidence="3" id="KW-1185">Reference proteome</keyword>
<sequence>MTSLTPLDTSEETQRTSQETNTSSQSVPPISRDTDVPYRVSTPVGWLGKIRGLEASMHAPGSVPKPIIGKQFVVQVPAEDVGVPMLEVERTGLSTAPPTWTALPQWSMRRLFKDGKEAKLAEKFQYNSKLTGIKRSPLFVGPGLRYIPGEHDKNTNIYRTVVVEGLPPWVTVHEVLSRVEGGKIESIVLADTTTIMGGYPTMMIRFVLQSGAQEFLRRTHGALFLGYWPTQVRQVGTPTYILSEEMDKQINQWGRTRCLKIHSEHLELRGYLRQVLFEPDWAEWIEFTQENVLAGTSILHFTSIKMALVAYDILRSTQQFSPADLEFCHDPCAV</sequence>
<evidence type="ECO:0000313" key="2">
    <source>
        <dbReference type="EMBL" id="KAJ5385861.1"/>
    </source>
</evidence>
<reference evidence="2" key="1">
    <citation type="submission" date="2022-12" db="EMBL/GenBank/DDBJ databases">
        <authorList>
            <person name="Petersen C."/>
        </authorList>
    </citation>
    <scope>NUCLEOTIDE SEQUENCE</scope>
    <source>
        <strain evidence="2">IBT 29677</strain>
    </source>
</reference>
<proteinExistence type="predicted"/>
<dbReference type="OrthoDB" id="5244622at2759"/>
<dbReference type="RefSeq" id="XP_056483659.1">
    <property type="nucleotide sequence ID" value="XM_056633039.1"/>
</dbReference>
<protein>
    <submittedName>
        <fullName evidence="2">Uncharacterized protein</fullName>
    </submittedName>
</protein>
<dbReference type="AlphaFoldDB" id="A0A9W9VMI1"/>
<evidence type="ECO:0000256" key="1">
    <source>
        <dbReference type="SAM" id="MobiDB-lite"/>
    </source>
</evidence>
<comment type="caution">
    <text evidence="2">The sequence shown here is derived from an EMBL/GenBank/DDBJ whole genome shotgun (WGS) entry which is preliminary data.</text>
</comment>
<reference evidence="2" key="2">
    <citation type="journal article" date="2023" name="IMA Fungus">
        <title>Comparative genomic study of the Penicillium genus elucidates a diverse pangenome and 15 lateral gene transfer events.</title>
        <authorList>
            <person name="Petersen C."/>
            <person name="Sorensen T."/>
            <person name="Nielsen M.R."/>
            <person name="Sondergaard T.E."/>
            <person name="Sorensen J.L."/>
            <person name="Fitzpatrick D.A."/>
            <person name="Frisvad J.C."/>
            <person name="Nielsen K.L."/>
        </authorList>
    </citation>
    <scope>NUCLEOTIDE SEQUENCE</scope>
    <source>
        <strain evidence="2">IBT 29677</strain>
    </source>
</reference>
<accession>A0A9W9VMI1</accession>
<dbReference type="GeneID" id="81372019"/>
<evidence type="ECO:0000313" key="3">
    <source>
        <dbReference type="Proteomes" id="UP001147747"/>
    </source>
</evidence>